<reference evidence="2 3" key="1">
    <citation type="journal article" date="2015" name="Nature">
        <title>rRNA introns, odd ribosomes, and small enigmatic genomes across a large radiation of phyla.</title>
        <authorList>
            <person name="Brown C.T."/>
            <person name="Hug L.A."/>
            <person name="Thomas B.C."/>
            <person name="Sharon I."/>
            <person name="Castelle C.J."/>
            <person name="Singh A."/>
            <person name="Wilkins M.J."/>
            <person name="Williams K.H."/>
            <person name="Banfield J.F."/>
        </authorList>
    </citation>
    <scope>NUCLEOTIDE SEQUENCE [LARGE SCALE GENOMIC DNA]</scope>
</reference>
<dbReference type="AlphaFoldDB" id="A0A0G0NE65"/>
<dbReference type="PATRIC" id="fig|1618570.3.peg.1368"/>
<evidence type="ECO:0000259" key="1">
    <source>
        <dbReference type="Pfam" id="PF18930"/>
    </source>
</evidence>
<gene>
    <name evidence="2" type="ORF">UT08_C0022G0011</name>
</gene>
<organism evidence="2 3">
    <name type="scientific">Candidatus Woesebacteria bacterium GW2011_GWB1_38_8</name>
    <dbReference type="NCBI Taxonomy" id="1618570"/>
    <lineage>
        <taxon>Bacteria</taxon>
        <taxon>Candidatus Woeseibacteriota</taxon>
    </lineage>
</organism>
<dbReference type="Pfam" id="PF18930">
    <property type="entry name" value="DUF5679"/>
    <property type="match status" value="1"/>
</dbReference>
<dbReference type="EMBL" id="LBVL01000022">
    <property type="protein sequence ID" value="KKQ84174.1"/>
    <property type="molecule type" value="Genomic_DNA"/>
</dbReference>
<evidence type="ECO:0000313" key="3">
    <source>
        <dbReference type="Proteomes" id="UP000034081"/>
    </source>
</evidence>
<dbReference type="Proteomes" id="UP000034081">
    <property type="component" value="Unassembled WGS sequence"/>
</dbReference>
<dbReference type="InterPro" id="IPR044044">
    <property type="entry name" value="DUF5679"/>
</dbReference>
<dbReference type="STRING" id="1618570.UT08_C0022G0011"/>
<comment type="caution">
    <text evidence="2">The sequence shown here is derived from an EMBL/GenBank/DDBJ whole genome shotgun (WGS) entry which is preliminary data.</text>
</comment>
<evidence type="ECO:0000313" key="2">
    <source>
        <dbReference type="EMBL" id="KKQ84174.1"/>
    </source>
</evidence>
<feature type="domain" description="DUF5679" evidence="1">
    <location>
        <begin position="32"/>
        <end position="70"/>
    </location>
</feature>
<protein>
    <recommendedName>
        <fullName evidence="1">DUF5679 domain-containing protein</fullName>
    </recommendedName>
</protein>
<accession>A0A0G0NE65</accession>
<proteinExistence type="predicted"/>
<name>A0A0G0NE65_9BACT</name>
<sequence>MVLKIKYNRLLYVYFSHFKYISGGFKMVEGHCMKCKEKREIKNPKQVKMQNGRDAVNGLCTECGTKMFKIGKLV</sequence>